<dbReference type="GO" id="GO:0006508">
    <property type="term" value="P:proteolysis"/>
    <property type="evidence" value="ECO:0007669"/>
    <property type="project" value="InterPro"/>
</dbReference>
<proteinExistence type="inferred from homology"/>
<organism evidence="2 3">
    <name type="scientific">[Clostridium] ultunense Esp</name>
    <dbReference type="NCBI Taxonomy" id="1288971"/>
    <lineage>
        <taxon>Bacteria</taxon>
        <taxon>Bacillati</taxon>
        <taxon>Bacillota</taxon>
        <taxon>Tissierellia</taxon>
        <taxon>Tissierellales</taxon>
        <taxon>Tepidimicrobiaceae</taxon>
        <taxon>Schnuerera</taxon>
    </lineage>
</organism>
<dbReference type="EMBL" id="LT669839">
    <property type="protein sequence ID" value="SHD78003.1"/>
    <property type="molecule type" value="Genomic_DNA"/>
</dbReference>
<dbReference type="Proteomes" id="UP000245423">
    <property type="component" value="Chromosome 1"/>
</dbReference>
<accession>A0A1M4PR98</accession>
<dbReference type="GO" id="GO:0004252">
    <property type="term" value="F:serine-type endopeptidase activity"/>
    <property type="evidence" value="ECO:0007669"/>
    <property type="project" value="InterPro"/>
</dbReference>
<evidence type="ECO:0008006" key="4">
    <source>
        <dbReference type="Google" id="ProtNLM"/>
    </source>
</evidence>
<reference evidence="2 3" key="1">
    <citation type="submission" date="2016-11" db="EMBL/GenBank/DDBJ databases">
        <authorList>
            <person name="Manzoor S."/>
        </authorList>
    </citation>
    <scope>NUCLEOTIDE SEQUENCE [LARGE SCALE GENOMIC DNA]</scope>
    <source>
        <strain evidence="2">Clostridium ultunense strain Esp</strain>
    </source>
</reference>
<dbReference type="InterPro" id="IPR036852">
    <property type="entry name" value="Peptidase_S8/S53_dom_sf"/>
</dbReference>
<comment type="similarity">
    <text evidence="1">Belongs to the peptidase S8 family.</text>
</comment>
<evidence type="ECO:0000313" key="3">
    <source>
        <dbReference type="Proteomes" id="UP000245423"/>
    </source>
</evidence>
<gene>
    <name evidence="2" type="ORF">CUESP1_2662</name>
</gene>
<dbReference type="AlphaFoldDB" id="A0A1M4PR98"/>
<sequence length="127" mass="13916">MELGKNPGLGLRELHQKGITGKGVGIAIIDQSLLVDHVEYKEQLKMYEEIHCYDERASMHGPAVASIAVGKTVGVAPEADLYYIAEAHGIYTIYVGSKDFMGLGRNPLIDADDITSYGKGEYWKKGE</sequence>
<dbReference type="Gene3D" id="3.40.50.200">
    <property type="entry name" value="Peptidase S8/S53 domain"/>
    <property type="match status" value="1"/>
</dbReference>
<dbReference type="RefSeq" id="WP_040354015.1">
    <property type="nucleotide sequence ID" value="NZ_LT669839.1"/>
</dbReference>
<dbReference type="SUPFAM" id="SSF52743">
    <property type="entry name" value="Subtilisin-like"/>
    <property type="match status" value="1"/>
</dbReference>
<dbReference type="PROSITE" id="PS51892">
    <property type="entry name" value="SUBTILASE"/>
    <property type="match status" value="1"/>
</dbReference>
<evidence type="ECO:0000313" key="2">
    <source>
        <dbReference type="EMBL" id="SHD78003.1"/>
    </source>
</evidence>
<protein>
    <recommendedName>
        <fullName evidence="4">Peptidase S8/S53 domain-containing protein</fullName>
    </recommendedName>
</protein>
<evidence type="ECO:0000256" key="1">
    <source>
        <dbReference type="PROSITE-ProRule" id="PRU01240"/>
    </source>
</evidence>
<comment type="caution">
    <text evidence="1">Lacks conserved residue(s) required for the propagation of feature annotation.</text>
</comment>
<name>A0A1M4PR98_9FIRM</name>
<keyword evidence="3" id="KW-1185">Reference proteome</keyword>